<organism evidence="3 4">
    <name type="scientific">Erinaceus europaeus</name>
    <name type="common">Western European hedgehog</name>
    <dbReference type="NCBI Taxonomy" id="9365"/>
    <lineage>
        <taxon>Eukaryota</taxon>
        <taxon>Metazoa</taxon>
        <taxon>Chordata</taxon>
        <taxon>Craniata</taxon>
        <taxon>Vertebrata</taxon>
        <taxon>Euteleostomi</taxon>
        <taxon>Mammalia</taxon>
        <taxon>Eutheria</taxon>
        <taxon>Laurasiatheria</taxon>
        <taxon>Eulipotyphla</taxon>
        <taxon>Erinaceidae</taxon>
        <taxon>Erinaceinae</taxon>
        <taxon>Erinaceus</taxon>
    </lineage>
</organism>
<evidence type="ECO:0000313" key="4">
    <source>
        <dbReference type="RefSeq" id="XP_060052839.1"/>
    </source>
</evidence>
<keyword evidence="3" id="KW-1185">Reference proteome</keyword>
<name>A0ABM3XVL5_ERIEU</name>
<dbReference type="RefSeq" id="XP_060052839.1">
    <property type="nucleotide sequence ID" value="XM_060196856.1"/>
</dbReference>
<evidence type="ECO:0000259" key="2">
    <source>
        <dbReference type="Pfam" id="PF11938"/>
    </source>
</evidence>
<dbReference type="PANTHER" id="PTHR13341:SF4">
    <property type="entry name" value="CANOPY FGF SIGNALING REGULATOR 1"/>
    <property type="match status" value="1"/>
</dbReference>
<dbReference type="Proteomes" id="UP001652624">
    <property type="component" value="Chromosome 8"/>
</dbReference>
<accession>A0ABM3XVL5</accession>
<feature type="domain" description="DUF3456" evidence="2">
    <location>
        <begin position="1"/>
        <end position="136"/>
    </location>
</feature>
<protein>
    <submittedName>
        <fullName evidence="4">Protein canopy homolog 1</fullName>
    </submittedName>
</protein>
<dbReference type="InterPro" id="IPR042415">
    <property type="entry name" value="CNPY"/>
</dbReference>
<evidence type="ECO:0000313" key="3">
    <source>
        <dbReference type="Proteomes" id="UP001652624"/>
    </source>
</evidence>
<dbReference type="InterPro" id="IPR021852">
    <property type="entry name" value="DUF3456"/>
</dbReference>
<dbReference type="PANTHER" id="PTHR13341">
    <property type="entry name" value="MIR-INTERACTING SAPOSIN-LIKE PROTEIN"/>
    <property type="match status" value="1"/>
</dbReference>
<dbReference type="GeneID" id="132539964"/>
<proteinExistence type="inferred from homology"/>
<gene>
    <name evidence="4" type="primary">CNPY1</name>
</gene>
<reference evidence="4" key="1">
    <citation type="submission" date="2025-08" db="UniProtKB">
        <authorList>
            <consortium name="RefSeq"/>
        </authorList>
    </citation>
    <scope>IDENTIFICATION</scope>
</reference>
<comment type="similarity">
    <text evidence="1">Belongs to the canopy family.</text>
</comment>
<evidence type="ECO:0000256" key="1">
    <source>
        <dbReference type="ARBA" id="ARBA00007285"/>
    </source>
</evidence>
<sequence length="145" mass="16352">MDEVEHDVTKARRRTVEAGPFRVRPDGTQERRKIPLHRSEAFLTDLLEEVCERMSAYKLESGAGTQARTFKRFAPRKGEDIYQDFHKFYVFSDAYLPLRAACDTVLEEFEEEILALVAQGARGMADTLCGEKAGLCEGPAHPAES</sequence>
<dbReference type="Pfam" id="PF11938">
    <property type="entry name" value="DUF3456"/>
    <property type="match status" value="1"/>
</dbReference>